<dbReference type="InterPro" id="IPR015929">
    <property type="entry name" value="Aconitase_B_swivel"/>
</dbReference>
<name>A0A238VFM1_9FLAO</name>
<dbReference type="InterPro" id="IPR015928">
    <property type="entry name" value="Aconitase/3IPM_dehydase_swvl"/>
</dbReference>
<feature type="domain" description="Aconitase/3-isopropylmalate dehydratase large subunit alpha/beta/alpha" evidence="4">
    <location>
        <begin position="411"/>
        <end position="896"/>
    </location>
</feature>
<dbReference type="SUPFAM" id="SSF53732">
    <property type="entry name" value="Aconitase iron-sulfur domain"/>
    <property type="match status" value="1"/>
</dbReference>
<dbReference type="GO" id="GO:0046872">
    <property type="term" value="F:metal ion binding"/>
    <property type="evidence" value="ECO:0007669"/>
    <property type="project" value="UniProtKB-KW"/>
</dbReference>
<protein>
    <submittedName>
        <fullName evidence="7">Aconitase</fullName>
    </submittedName>
</protein>
<dbReference type="Pfam" id="PF06434">
    <property type="entry name" value="Aconitase_2_N"/>
    <property type="match status" value="1"/>
</dbReference>
<sequence>MNTYNDYIKQIEERKGQGLNPQPIDGAELLSEIIEQIKDVNNVYREDSLNFFIYNVLPGTTSAAGVKATFLKEIILGEAIVEEISPSFAFEQLSHMKGGPSIGVLLDLALGNDVSIAKEAAKVLKTQVFLYEADTNRIEQAFKKGNKIAKELLESYAKAEFFTTLPEVDKEIEVVTFIAGVGDISTDLLSPGGDAHSRSDRELHGQCIFEHNKAQQNELLALQKQHPDKRVMLIAEKGTMGVGSSRMSGVNNVALWTGIKSSPYVPFINIAPIIAGTNGISPIFLTTVGVTGGIGLDLKNWVKKVDAEGNTVRDEDGEVILEEVYSVETGTVLTINTKEKKLYNGNQELIDISAALTPQKVEFIKAGGSYAIVFGKKLQTFASKVLGIPVTPVFASSKEISHEGQGLTAVEKIFNKNAVGTTPGKVLHAGSDVRVEVNIVGSQDTTGLMTSQELEMMAAKIISPIVDGAYQSGCHTASVWDNKSKANIPRLMKFMNDFGLITARDPEHTYKPMTDVIHKVLNDITVDDWAIIIGGDSHTRMSKGVAFGADSGTVALALATGEASMPIPESVKVTFKGEMKPYMDFRDVVHATQQQMLTQFGGDNVFQGKIIEVHIGTLTADQAFTFTDWTAEMKAKASICISEDATLIESLEISKGRIQIMIDKGMDNKLQVLKGLIDIADKRIAEIKSGEKLALTPDANAKYAAEVIIDLDIIDEPMIADPDVNNEDVSKRYTHDTIRPLSFYGGTKKVDLGFVGSCMVHKGDMKILAQMLKNIDEQQGKVEFKAPLVVAPPTYNIVDELKAEGDWDILQKYSGFEFDDNDPKSTARTGYENILYLERPGCNLCMGNQEKAEPGDTVMATSTRLFQGRVVKDSGEKKGESLLSSTPVVVLSTILGRTPTIEEYVAAVDGINLTKFKPSHKLLVK</sequence>
<dbReference type="SUPFAM" id="SSF52016">
    <property type="entry name" value="LeuD/IlvD-like"/>
    <property type="match status" value="1"/>
</dbReference>
<keyword evidence="1" id="KW-0479">Metal-binding</keyword>
<dbReference type="AlphaFoldDB" id="A0A238VFM1"/>
<dbReference type="InterPro" id="IPR015932">
    <property type="entry name" value="Aconitase_dom2"/>
</dbReference>
<dbReference type="NCBIfam" id="NF006690">
    <property type="entry name" value="PRK09238.1"/>
    <property type="match status" value="1"/>
</dbReference>
<dbReference type="Gene3D" id="3.40.1060.10">
    <property type="entry name" value="Aconitase, Domain 2"/>
    <property type="match status" value="1"/>
</dbReference>
<evidence type="ECO:0000256" key="1">
    <source>
        <dbReference type="ARBA" id="ARBA00022723"/>
    </source>
</evidence>
<dbReference type="PANTHER" id="PTHR43160">
    <property type="entry name" value="ACONITATE HYDRATASE B"/>
    <property type="match status" value="1"/>
</dbReference>
<evidence type="ECO:0000259" key="6">
    <source>
        <dbReference type="Pfam" id="PF11791"/>
    </source>
</evidence>
<dbReference type="Proteomes" id="UP000198384">
    <property type="component" value="Unassembled WGS sequence"/>
</dbReference>
<dbReference type="Gene3D" id="3.30.499.10">
    <property type="entry name" value="Aconitase, domain 3"/>
    <property type="match status" value="2"/>
</dbReference>
<dbReference type="InterPro" id="IPR036008">
    <property type="entry name" value="Aconitase_4Fe-4S_dom"/>
</dbReference>
<organism evidence="7 8">
    <name type="scientific">Lutibacter agarilyticus</name>
    <dbReference type="NCBI Taxonomy" id="1109740"/>
    <lineage>
        <taxon>Bacteria</taxon>
        <taxon>Pseudomonadati</taxon>
        <taxon>Bacteroidota</taxon>
        <taxon>Flavobacteriia</taxon>
        <taxon>Flavobacteriales</taxon>
        <taxon>Flavobacteriaceae</taxon>
        <taxon>Lutibacter</taxon>
    </lineage>
</organism>
<dbReference type="GO" id="GO:0047456">
    <property type="term" value="F:2-methylisocitrate dehydratase activity"/>
    <property type="evidence" value="ECO:0007669"/>
    <property type="project" value="TreeGrafter"/>
</dbReference>
<dbReference type="Gene3D" id="3.20.19.10">
    <property type="entry name" value="Aconitase, domain 4"/>
    <property type="match status" value="1"/>
</dbReference>
<dbReference type="GO" id="GO:0006099">
    <property type="term" value="P:tricarboxylic acid cycle"/>
    <property type="evidence" value="ECO:0007669"/>
    <property type="project" value="InterPro"/>
</dbReference>
<keyword evidence="8" id="KW-1185">Reference proteome</keyword>
<dbReference type="InterPro" id="IPR050926">
    <property type="entry name" value="Aconitase/IPM_isomerase"/>
</dbReference>
<dbReference type="Gene3D" id="1.25.40.310">
    <property type="entry name" value="Aconitate B, HEAT-like domain"/>
    <property type="match status" value="1"/>
</dbReference>
<dbReference type="Pfam" id="PF00330">
    <property type="entry name" value="Aconitase"/>
    <property type="match status" value="1"/>
</dbReference>
<accession>A0A238VFM1</accession>
<dbReference type="InterPro" id="IPR001030">
    <property type="entry name" value="Acoase/IPM_deHydtase_lsu_aba"/>
</dbReference>
<dbReference type="Pfam" id="PF11791">
    <property type="entry name" value="Aconitase_B_N"/>
    <property type="match status" value="1"/>
</dbReference>
<reference evidence="7 8" key="1">
    <citation type="submission" date="2017-06" db="EMBL/GenBank/DDBJ databases">
        <authorList>
            <person name="Kim H.J."/>
            <person name="Triplett B.A."/>
        </authorList>
    </citation>
    <scope>NUCLEOTIDE SEQUENCE [LARGE SCALE GENOMIC DNA]</scope>
    <source>
        <strain evidence="7 8">DSM 29150</strain>
    </source>
</reference>
<evidence type="ECO:0000259" key="4">
    <source>
        <dbReference type="Pfam" id="PF00330"/>
    </source>
</evidence>
<dbReference type="InterPro" id="IPR036288">
    <property type="entry name" value="Aconitase_B_HEAT-like_dom_sf"/>
</dbReference>
<dbReference type="GO" id="GO:0019629">
    <property type="term" value="P:propionate catabolic process, 2-methylcitrate cycle"/>
    <property type="evidence" value="ECO:0007669"/>
    <property type="project" value="TreeGrafter"/>
</dbReference>
<gene>
    <name evidence="7" type="ORF">SAMN06265371_101334</name>
</gene>
<evidence type="ECO:0000256" key="3">
    <source>
        <dbReference type="ARBA" id="ARBA00023014"/>
    </source>
</evidence>
<dbReference type="EMBL" id="FZNT01000001">
    <property type="protein sequence ID" value="SNR32964.1"/>
    <property type="molecule type" value="Genomic_DNA"/>
</dbReference>
<dbReference type="RefSeq" id="WP_089379992.1">
    <property type="nucleotide sequence ID" value="NZ_FZNT01000001.1"/>
</dbReference>
<evidence type="ECO:0000256" key="2">
    <source>
        <dbReference type="ARBA" id="ARBA00023004"/>
    </source>
</evidence>
<keyword evidence="2" id="KW-0408">Iron</keyword>
<dbReference type="PANTHER" id="PTHR43160:SF4">
    <property type="entry name" value="ACONITATE HYDRATASE B"/>
    <property type="match status" value="1"/>
</dbReference>
<dbReference type="GO" id="GO:0003994">
    <property type="term" value="F:aconitate hydratase activity"/>
    <property type="evidence" value="ECO:0007669"/>
    <property type="project" value="InterPro"/>
</dbReference>
<dbReference type="GO" id="GO:0005829">
    <property type="term" value="C:cytosol"/>
    <property type="evidence" value="ECO:0007669"/>
    <property type="project" value="TreeGrafter"/>
</dbReference>
<dbReference type="SUPFAM" id="SSF74778">
    <property type="entry name" value="Aconitase B, N-terminal domain"/>
    <property type="match status" value="1"/>
</dbReference>
<dbReference type="InterPro" id="IPR015931">
    <property type="entry name" value="Acnase/IPM_dHydase_lsu_aba_1/3"/>
</dbReference>
<evidence type="ECO:0000259" key="5">
    <source>
        <dbReference type="Pfam" id="PF06434"/>
    </source>
</evidence>
<proteinExistence type="predicted"/>
<feature type="domain" description="Aconitase B swivel" evidence="5">
    <location>
        <begin position="177"/>
        <end position="407"/>
    </location>
</feature>
<dbReference type="GO" id="GO:0051539">
    <property type="term" value="F:4 iron, 4 sulfur cluster binding"/>
    <property type="evidence" value="ECO:0007669"/>
    <property type="project" value="TreeGrafter"/>
</dbReference>
<dbReference type="OrthoDB" id="9758061at2"/>
<evidence type="ECO:0000313" key="7">
    <source>
        <dbReference type="EMBL" id="SNR32964.1"/>
    </source>
</evidence>
<keyword evidence="3" id="KW-0411">Iron-sulfur</keyword>
<feature type="domain" description="Aconitase B HEAT-like" evidence="6">
    <location>
        <begin position="6"/>
        <end position="162"/>
    </location>
</feature>
<evidence type="ECO:0000313" key="8">
    <source>
        <dbReference type="Proteomes" id="UP000198384"/>
    </source>
</evidence>
<dbReference type="InterPro" id="IPR015933">
    <property type="entry name" value="Aconitase_B_HEAT-like_dom"/>
</dbReference>